<gene>
    <name evidence="2" type="ORF">AMOR_44980</name>
</gene>
<evidence type="ECO:0000313" key="2">
    <source>
        <dbReference type="EMBL" id="BDG05502.1"/>
    </source>
</evidence>
<accession>A0ABM7X123</accession>
<proteinExistence type="predicted"/>
<protein>
    <submittedName>
        <fullName evidence="2">Uncharacterized protein</fullName>
    </submittedName>
</protein>
<feature type="compositionally biased region" description="Basic and acidic residues" evidence="1">
    <location>
        <begin position="66"/>
        <end position="77"/>
    </location>
</feature>
<organism evidence="2 3">
    <name type="scientific">Anaeromyxobacter oryzae</name>
    <dbReference type="NCBI Taxonomy" id="2918170"/>
    <lineage>
        <taxon>Bacteria</taxon>
        <taxon>Pseudomonadati</taxon>
        <taxon>Myxococcota</taxon>
        <taxon>Myxococcia</taxon>
        <taxon>Myxococcales</taxon>
        <taxon>Cystobacterineae</taxon>
        <taxon>Anaeromyxobacteraceae</taxon>
        <taxon>Anaeromyxobacter</taxon>
    </lineage>
</organism>
<evidence type="ECO:0000256" key="1">
    <source>
        <dbReference type="SAM" id="MobiDB-lite"/>
    </source>
</evidence>
<keyword evidence="3" id="KW-1185">Reference proteome</keyword>
<evidence type="ECO:0000313" key="3">
    <source>
        <dbReference type="Proteomes" id="UP001162891"/>
    </source>
</evidence>
<reference evidence="3" key="1">
    <citation type="journal article" date="2022" name="Int. J. Syst. Evol. Microbiol.">
        <title>Anaeromyxobacter oryzae sp. nov., Anaeromyxobacter diazotrophicus sp. nov. and Anaeromyxobacter paludicola sp. nov., isolated from paddy soils.</title>
        <authorList>
            <person name="Itoh H."/>
            <person name="Xu Z."/>
            <person name="Mise K."/>
            <person name="Masuda Y."/>
            <person name="Ushijima N."/>
            <person name="Hayakawa C."/>
            <person name="Shiratori Y."/>
            <person name="Senoo K."/>
        </authorList>
    </citation>
    <scope>NUCLEOTIDE SEQUENCE [LARGE SCALE GENOMIC DNA]</scope>
    <source>
        <strain evidence="3">Red232</strain>
    </source>
</reference>
<sequence>MEAVRPARRVPRTRPGSIRDRVLTCVHHISWIRPVDGGLHQCILCHQVVGRKDVYPKLEDLPPEVARRWEEHERSAAPKDATAAPAKGAATSPGPSSKDPAGTAKSAPAASAGAPVSGVTT</sequence>
<feature type="compositionally biased region" description="Low complexity" evidence="1">
    <location>
        <begin position="78"/>
        <end position="121"/>
    </location>
</feature>
<name>A0ABM7X123_9BACT</name>
<feature type="region of interest" description="Disordered" evidence="1">
    <location>
        <begin position="66"/>
        <end position="121"/>
    </location>
</feature>
<dbReference type="EMBL" id="AP025591">
    <property type="protein sequence ID" value="BDG05502.1"/>
    <property type="molecule type" value="Genomic_DNA"/>
</dbReference>
<dbReference type="Proteomes" id="UP001162891">
    <property type="component" value="Chromosome"/>
</dbReference>